<gene>
    <name evidence="1" type="ORF">MKP09_08730</name>
</gene>
<evidence type="ECO:0000313" key="2">
    <source>
        <dbReference type="Proteomes" id="UP001202248"/>
    </source>
</evidence>
<organism evidence="1 2">
    <name type="scientific">Niabella ginsengisoli</name>
    <dbReference type="NCBI Taxonomy" id="522298"/>
    <lineage>
        <taxon>Bacteria</taxon>
        <taxon>Pseudomonadati</taxon>
        <taxon>Bacteroidota</taxon>
        <taxon>Chitinophagia</taxon>
        <taxon>Chitinophagales</taxon>
        <taxon>Chitinophagaceae</taxon>
        <taxon>Niabella</taxon>
    </lineage>
</organism>
<accession>A0ABS9SHZ1</accession>
<proteinExistence type="predicted"/>
<dbReference type="Proteomes" id="UP001202248">
    <property type="component" value="Unassembled WGS sequence"/>
</dbReference>
<reference evidence="1 2" key="1">
    <citation type="submission" date="2022-02" db="EMBL/GenBank/DDBJ databases">
        <authorList>
            <person name="Min J."/>
        </authorList>
    </citation>
    <scope>NUCLEOTIDE SEQUENCE [LARGE SCALE GENOMIC DNA]</scope>
    <source>
        <strain evidence="1 2">GR10-1</strain>
    </source>
</reference>
<sequence length="291" mass="32682">MSITKESILATEHSAGIFYKRPRKYHDEFRTKFLGGKGSANINAGLQRDDLRNTKQSNMRRLLLNFTANARPSEKFNIGLNYSNLQAYTFLQTGFEAINQVSPYENLDTLNFTQLSQNAGLNINYALEQSKSRSQQLFVVLNFMETANRKADIIRKGEATRFVNGSLNYTLSFPSNGLNISSGINYSYNYATLLSGNTWGPMINISKSLLKNVLRTNYGVGYNTSKNGETKVTVVNARANATANFAKRHNLNFSAVWQQKKTIKQAAAPTLRQLQGIAILYQNEFITVTKL</sequence>
<dbReference type="EMBL" id="JAKWBL010000001">
    <property type="protein sequence ID" value="MCH5597984.1"/>
    <property type="molecule type" value="Genomic_DNA"/>
</dbReference>
<evidence type="ECO:0008006" key="3">
    <source>
        <dbReference type="Google" id="ProtNLM"/>
    </source>
</evidence>
<name>A0ABS9SHZ1_9BACT</name>
<protein>
    <recommendedName>
        <fullName evidence="3">TonB-dependent receptor</fullName>
    </recommendedName>
</protein>
<dbReference type="RefSeq" id="WP_240827333.1">
    <property type="nucleotide sequence ID" value="NZ_JAKWBL010000001.1"/>
</dbReference>
<evidence type="ECO:0000313" key="1">
    <source>
        <dbReference type="EMBL" id="MCH5597984.1"/>
    </source>
</evidence>
<keyword evidence="2" id="KW-1185">Reference proteome</keyword>
<comment type="caution">
    <text evidence="1">The sequence shown here is derived from an EMBL/GenBank/DDBJ whole genome shotgun (WGS) entry which is preliminary data.</text>
</comment>
<dbReference type="SUPFAM" id="SSF56935">
    <property type="entry name" value="Porins"/>
    <property type="match status" value="1"/>
</dbReference>